<reference evidence="1" key="1">
    <citation type="journal article" date="2021" name="Front. Microbiol.">
        <title>Comprehensive Comparative Genomics and Phenotyping of Methylobacterium Species.</title>
        <authorList>
            <person name="Alessa O."/>
            <person name="Ogura Y."/>
            <person name="Fujitani Y."/>
            <person name="Takami H."/>
            <person name="Hayashi T."/>
            <person name="Sahin N."/>
            <person name="Tani A."/>
        </authorList>
    </citation>
    <scope>NUCLEOTIDE SEQUENCE</scope>
    <source>
        <strain evidence="1">DSM 17168</strain>
    </source>
</reference>
<reference evidence="1" key="2">
    <citation type="submission" date="2021-08" db="EMBL/GenBank/DDBJ databases">
        <authorList>
            <person name="Tani A."/>
            <person name="Ola A."/>
            <person name="Ogura Y."/>
            <person name="Katsura K."/>
            <person name="Hayashi T."/>
        </authorList>
    </citation>
    <scope>NUCLEOTIDE SEQUENCE</scope>
    <source>
        <strain evidence="1">DSM 17168</strain>
    </source>
</reference>
<organism evidence="1 2">
    <name type="scientific">Methylobacterium isbiliense</name>
    <dbReference type="NCBI Taxonomy" id="315478"/>
    <lineage>
        <taxon>Bacteria</taxon>
        <taxon>Pseudomonadati</taxon>
        <taxon>Pseudomonadota</taxon>
        <taxon>Alphaproteobacteria</taxon>
        <taxon>Hyphomicrobiales</taxon>
        <taxon>Methylobacteriaceae</taxon>
        <taxon>Methylobacterium</taxon>
    </lineage>
</organism>
<proteinExistence type="predicted"/>
<dbReference type="EMBL" id="BPQQ01000084">
    <property type="protein sequence ID" value="GJE03596.1"/>
    <property type="molecule type" value="Genomic_DNA"/>
</dbReference>
<dbReference type="Proteomes" id="UP001055153">
    <property type="component" value="Unassembled WGS sequence"/>
</dbReference>
<keyword evidence="2" id="KW-1185">Reference proteome</keyword>
<name>A0ABQ4SK66_9HYPH</name>
<evidence type="ECO:0000313" key="1">
    <source>
        <dbReference type="EMBL" id="GJE03596.1"/>
    </source>
</evidence>
<sequence>MSTPPRDGLARTGLQLLGATLKAAAWVPACLADGLARLSRRCLDAARPRHGRADGER</sequence>
<gene>
    <name evidence="1" type="ORF">GMJLKIPL_5553</name>
</gene>
<comment type="caution">
    <text evidence="1">The sequence shown here is derived from an EMBL/GenBank/DDBJ whole genome shotgun (WGS) entry which is preliminary data.</text>
</comment>
<protein>
    <submittedName>
        <fullName evidence="1">Uncharacterized protein</fullName>
    </submittedName>
</protein>
<dbReference type="RefSeq" id="WP_238240983.1">
    <property type="nucleotide sequence ID" value="NZ_BPQQ01000084.1"/>
</dbReference>
<evidence type="ECO:0000313" key="2">
    <source>
        <dbReference type="Proteomes" id="UP001055153"/>
    </source>
</evidence>
<accession>A0ABQ4SK66</accession>